<dbReference type="EMBL" id="MU004322">
    <property type="protein sequence ID" value="KAF2657751.1"/>
    <property type="molecule type" value="Genomic_DNA"/>
</dbReference>
<feature type="region of interest" description="Disordered" evidence="1">
    <location>
        <begin position="207"/>
        <end position="246"/>
    </location>
</feature>
<dbReference type="SUPFAM" id="SSF53474">
    <property type="entry name" value="alpha/beta-Hydrolases"/>
    <property type="match status" value="1"/>
</dbReference>
<sequence>MLERLLRPRPAALKSWVHRPSRLLACRRLFSAAAVPSSTRERVSIPCRSNSSISIDIHHALSSESPVLVYLPAGSVIPDCSDEQEGVLAALAASSGCTVACINYRFSARYPWPNPLHDVLYGYDWVVENLLPKQPALAWIGVCGELVGECKLGTSRIVAAAVNNPIADWVFPDDLPVSEPSQLPEPNAPEETSFPAGEDLMTWWSQQDEQQEQESPKVPTKKIKRVPKPPPPTTWTSNSDNPLIPTLTLSGERDVLFRRLEHSFDRFASPIHFFRSPHGKLIYPPSDDRFASSSPTELPGDPLDIESRMDIDHYESFSEDDASPEVPTLVRCRAYARIYPPSSSNLSLPQWRITAGTQSPLLDQARELSKMLKRSIARQTLRSRTSRVLWHDPDEKEKYEAYAESQVHLSSPEGVGLWTLPSDLTWHTRLEQMGAWMKDKLHKR</sequence>
<dbReference type="Proteomes" id="UP000799324">
    <property type="component" value="Unassembled WGS sequence"/>
</dbReference>
<dbReference type="InterPro" id="IPR013094">
    <property type="entry name" value="AB_hydrolase_3"/>
</dbReference>
<accession>A0A6A6TEK8</accession>
<protein>
    <recommendedName>
        <fullName evidence="2">Alpha/beta hydrolase fold-3 domain-containing protein</fullName>
    </recommendedName>
</protein>
<dbReference type="AlphaFoldDB" id="A0A6A6TEK8"/>
<evidence type="ECO:0000313" key="4">
    <source>
        <dbReference type="Proteomes" id="UP000799324"/>
    </source>
</evidence>
<dbReference type="OrthoDB" id="5396420at2759"/>
<gene>
    <name evidence="3" type="ORF">K491DRAFT_767078</name>
</gene>
<name>A0A6A6TEK8_9PLEO</name>
<proteinExistence type="predicted"/>
<evidence type="ECO:0000313" key="3">
    <source>
        <dbReference type="EMBL" id="KAF2657751.1"/>
    </source>
</evidence>
<keyword evidence="4" id="KW-1185">Reference proteome</keyword>
<dbReference type="Gene3D" id="3.40.50.1820">
    <property type="entry name" value="alpha/beta hydrolase"/>
    <property type="match status" value="1"/>
</dbReference>
<feature type="domain" description="Alpha/beta hydrolase fold-3" evidence="2">
    <location>
        <begin position="73"/>
        <end position="145"/>
    </location>
</feature>
<evidence type="ECO:0000256" key="1">
    <source>
        <dbReference type="SAM" id="MobiDB-lite"/>
    </source>
</evidence>
<dbReference type="Pfam" id="PF07859">
    <property type="entry name" value="Abhydrolase_3"/>
    <property type="match status" value="1"/>
</dbReference>
<dbReference type="InterPro" id="IPR029058">
    <property type="entry name" value="AB_hydrolase_fold"/>
</dbReference>
<organism evidence="3 4">
    <name type="scientific">Lophiostoma macrostomum CBS 122681</name>
    <dbReference type="NCBI Taxonomy" id="1314788"/>
    <lineage>
        <taxon>Eukaryota</taxon>
        <taxon>Fungi</taxon>
        <taxon>Dikarya</taxon>
        <taxon>Ascomycota</taxon>
        <taxon>Pezizomycotina</taxon>
        <taxon>Dothideomycetes</taxon>
        <taxon>Pleosporomycetidae</taxon>
        <taxon>Pleosporales</taxon>
        <taxon>Lophiostomataceae</taxon>
        <taxon>Lophiostoma</taxon>
    </lineage>
</organism>
<reference evidence="3" key="1">
    <citation type="journal article" date="2020" name="Stud. Mycol.">
        <title>101 Dothideomycetes genomes: a test case for predicting lifestyles and emergence of pathogens.</title>
        <authorList>
            <person name="Haridas S."/>
            <person name="Albert R."/>
            <person name="Binder M."/>
            <person name="Bloem J."/>
            <person name="Labutti K."/>
            <person name="Salamov A."/>
            <person name="Andreopoulos B."/>
            <person name="Baker S."/>
            <person name="Barry K."/>
            <person name="Bills G."/>
            <person name="Bluhm B."/>
            <person name="Cannon C."/>
            <person name="Castanera R."/>
            <person name="Culley D."/>
            <person name="Daum C."/>
            <person name="Ezra D."/>
            <person name="Gonzalez J."/>
            <person name="Henrissat B."/>
            <person name="Kuo A."/>
            <person name="Liang C."/>
            <person name="Lipzen A."/>
            <person name="Lutzoni F."/>
            <person name="Magnuson J."/>
            <person name="Mondo S."/>
            <person name="Nolan M."/>
            <person name="Ohm R."/>
            <person name="Pangilinan J."/>
            <person name="Park H.-J."/>
            <person name="Ramirez L."/>
            <person name="Alfaro M."/>
            <person name="Sun H."/>
            <person name="Tritt A."/>
            <person name="Yoshinaga Y."/>
            <person name="Zwiers L.-H."/>
            <person name="Turgeon B."/>
            <person name="Goodwin S."/>
            <person name="Spatafora J."/>
            <person name="Crous P."/>
            <person name="Grigoriev I."/>
        </authorList>
    </citation>
    <scope>NUCLEOTIDE SEQUENCE</scope>
    <source>
        <strain evidence="3">CBS 122681</strain>
    </source>
</reference>
<dbReference type="GO" id="GO:0016787">
    <property type="term" value="F:hydrolase activity"/>
    <property type="evidence" value="ECO:0007669"/>
    <property type="project" value="InterPro"/>
</dbReference>
<evidence type="ECO:0000259" key="2">
    <source>
        <dbReference type="Pfam" id="PF07859"/>
    </source>
</evidence>